<protein>
    <submittedName>
        <fullName evidence="11">Alpha-glucosidase</fullName>
    </submittedName>
</protein>
<dbReference type="InterPro" id="IPR030458">
    <property type="entry name" value="Glyco_hydro_31_AS"/>
</dbReference>
<dbReference type="AlphaFoldDB" id="A0A0D1DZF9"/>
<dbReference type="Gene3D" id="2.60.40.1760">
    <property type="entry name" value="glycosyl hydrolase (family 31)"/>
    <property type="match status" value="1"/>
</dbReference>
<dbReference type="Proteomes" id="UP000000561">
    <property type="component" value="Chromosome 6"/>
</dbReference>
<dbReference type="SUPFAM" id="SSF51445">
    <property type="entry name" value="(Trans)glycosidases"/>
    <property type="match status" value="1"/>
</dbReference>
<name>A0A0D1DZF9_MYCMD</name>
<feature type="signal peptide" evidence="8">
    <location>
        <begin position="1"/>
        <end position="24"/>
    </location>
</feature>
<evidence type="ECO:0000256" key="8">
    <source>
        <dbReference type="SAM" id="SignalP"/>
    </source>
</evidence>
<dbReference type="CDD" id="cd14752">
    <property type="entry name" value="GH31_N"/>
    <property type="match status" value="1"/>
</dbReference>
<organism evidence="11 12">
    <name type="scientific">Mycosarcoma maydis</name>
    <name type="common">Corn smut fungus</name>
    <name type="synonym">Ustilago maydis</name>
    <dbReference type="NCBI Taxonomy" id="5270"/>
    <lineage>
        <taxon>Eukaryota</taxon>
        <taxon>Fungi</taxon>
        <taxon>Dikarya</taxon>
        <taxon>Basidiomycota</taxon>
        <taxon>Ustilaginomycotina</taxon>
        <taxon>Ustilaginomycetes</taxon>
        <taxon>Ustilaginales</taxon>
        <taxon>Ustilaginaceae</taxon>
        <taxon>Mycosarcoma</taxon>
    </lineage>
</organism>
<dbReference type="GO" id="GO:0005975">
    <property type="term" value="P:carbohydrate metabolic process"/>
    <property type="evidence" value="ECO:0007669"/>
    <property type="project" value="InterPro"/>
</dbReference>
<evidence type="ECO:0000256" key="6">
    <source>
        <dbReference type="RuleBase" id="RU361185"/>
    </source>
</evidence>
<dbReference type="SUPFAM" id="SSF74650">
    <property type="entry name" value="Galactose mutarotase-like"/>
    <property type="match status" value="1"/>
</dbReference>
<dbReference type="InterPro" id="IPR011013">
    <property type="entry name" value="Gal_mutarotase_sf_dom"/>
</dbReference>
<dbReference type="InterPro" id="IPR017853">
    <property type="entry name" value="GH"/>
</dbReference>
<keyword evidence="4" id="KW-0325">Glycoprotein</keyword>
<dbReference type="GeneID" id="23563412"/>
<dbReference type="Pfam" id="PF21365">
    <property type="entry name" value="Glyco_hydro_31_3rd"/>
    <property type="match status" value="1"/>
</dbReference>
<dbReference type="FunCoup" id="A0A0D1DZF9">
    <property type="interactions" value="38"/>
</dbReference>
<dbReference type="PROSITE" id="PS00129">
    <property type="entry name" value="GLYCOSYL_HYDROL_F31_1"/>
    <property type="match status" value="1"/>
</dbReference>
<keyword evidence="5 6" id="KW-0326">Glycosidase</keyword>
<dbReference type="Gene3D" id="3.20.20.80">
    <property type="entry name" value="Glycosidases"/>
    <property type="match status" value="2"/>
</dbReference>
<evidence type="ECO:0000256" key="4">
    <source>
        <dbReference type="ARBA" id="ARBA00023180"/>
    </source>
</evidence>
<dbReference type="Gene3D" id="2.60.40.1180">
    <property type="entry name" value="Golgi alpha-mannosidase II"/>
    <property type="match status" value="2"/>
</dbReference>
<sequence length="1035" mass="116328">MRSFKVLTPLVAAVFTTSFCLTSALPSSIVDHQLETSAVQRRDDNNDSYISPSFDVTQCPGYRLVGGPVQSQYGFTAKLSLAGQACNAYGVDIADLTLSVVYEKKHQLHVHIYDTAKHQYQLPNGLIYDRPSDDPAEIQDGVTAENSDLVFHHTAENDRQSDGSWAFWITRKSNDEVIFDTRPTNIPTYEQGMSNVASDTKRNSTAMPKHELIFENQYLQLSSALPEDANVYGLGEYVSRSFRRDPDETLQPFFTLDAGTPVDSNMYGYHPVYTEARRGADGKLRTHTVSFTSTSGMDVLLRRGLIQYRAIGGTMDLRFFSGSSNGRNSPNSAIQQYVNFIGNPVLHPYWAYGFHLCRWGYTNVSDTQAIIDAMREHNIPLEVQWNDIDYLQEFRDFTTDPQRFAQSEFAEMIRKLRDNHQHYVPIIDMAIPKAPTNASDTYYPGTRGDELDVFLKNRNHTEYIGEVWPGYTSFVDQQAENAAQWWTEAIRNFSEIVDFSGIWLDMNEPSSFVIGNAAGVETNLSDTPAYTAATSVAGWPQGYDNLTWGSSGNVTVNGSYTFQEGVQNNDAEQRRRSLLVRREHDSVLPKRQDRDQGNKFGSHDPHYRYANASVRYLSNPPYAIHNGIHISETDLNVNLDKKTVAMDAVSADGSRAVYDVHNLDGTLEEQHFYKALRTIRPNERPFLISRSTYPGAGRYTGHWLGDNYALWTILPGQQAYKAGAGMAQSIDGVLQFQMFGIHFIGADICGFNRNTDEELCNRWMMLGAFLPFMRNHNTIGAIAQEPFRWDSVANASRIAISKRYELLPSLYSHMARSSASGEPAIRAIWYEFDEVFEQTNHYAHQFLFGDNLLVSPVLEPNVTHVNALFPRAGGSWRNVFDWTALDVEPNKHVAVNAPLCTINVHLRPGRALLTHSMPAYTVHETAQSAYALIVNLNNQASASQSFYLDDTTTPAPSPNSTLTVHACNNTIHINLQGSYLPIQPLSYIVVLNVNHQPHRVTANSSSTSFLWDPKRSLLNITNLAIPLTQSVIHWS</sequence>
<dbReference type="RefSeq" id="XP_011389102.1">
    <property type="nucleotide sequence ID" value="XM_011390800.1"/>
</dbReference>
<dbReference type="GO" id="GO:0004553">
    <property type="term" value="F:hydrolase activity, hydrolyzing O-glycosyl compounds"/>
    <property type="evidence" value="ECO:0000318"/>
    <property type="project" value="GO_Central"/>
</dbReference>
<evidence type="ECO:0000256" key="5">
    <source>
        <dbReference type="ARBA" id="ARBA00023295"/>
    </source>
</evidence>
<dbReference type="eggNOG" id="KOG1065">
    <property type="taxonomic scope" value="Eukaryota"/>
</dbReference>
<dbReference type="OMA" id="GEKWYDW"/>
<proteinExistence type="inferred from homology"/>
<comment type="similarity">
    <text evidence="1 6">Belongs to the glycosyl hydrolase 31 family.</text>
</comment>
<accession>A0A0D1DZF9</accession>
<evidence type="ECO:0000256" key="7">
    <source>
        <dbReference type="SAM" id="MobiDB-lite"/>
    </source>
</evidence>
<dbReference type="Pfam" id="PF01055">
    <property type="entry name" value="Glyco_hydro_31_2nd"/>
    <property type="match status" value="1"/>
</dbReference>
<dbReference type="VEuPathDB" id="FungiDB:UMAG_02740"/>
<keyword evidence="12" id="KW-1185">Reference proteome</keyword>
<evidence type="ECO:0000256" key="3">
    <source>
        <dbReference type="ARBA" id="ARBA00022801"/>
    </source>
</evidence>
<evidence type="ECO:0000313" key="11">
    <source>
        <dbReference type="EMBL" id="KIS69409.1"/>
    </source>
</evidence>
<dbReference type="InterPro" id="IPR030459">
    <property type="entry name" value="Glyco_hydro_31_CS"/>
</dbReference>
<evidence type="ECO:0000256" key="2">
    <source>
        <dbReference type="ARBA" id="ARBA00022729"/>
    </source>
</evidence>
<evidence type="ECO:0000259" key="10">
    <source>
        <dbReference type="Pfam" id="PF21365"/>
    </source>
</evidence>
<evidence type="ECO:0000256" key="1">
    <source>
        <dbReference type="ARBA" id="ARBA00007806"/>
    </source>
</evidence>
<reference evidence="11 12" key="1">
    <citation type="journal article" date="2006" name="Nature">
        <title>Insights from the genome of the biotrophic fungal plant pathogen Ustilago maydis.</title>
        <authorList>
            <person name="Kamper J."/>
            <person name="Kahmann R."/>
            <person name="Bolker M."/>
            <person name="Ma L.J."/>
            <person name="Brefort T."/>
            <person name="Saville B.J."/>
            <person name="Banuett F."/>
            <person name="Kronstad J.W."/>
            <person name="Gold S.E."/>
            <person name="Muller O."/>
            <person name="Perlin M.H."/>
            <person name="Wosten H.A."/>
            <person name="de Vries R."/>
            <person name="Ruiz-Herrera J."/>
            <person name="Reynaga-Pena C.G."/>
            <person name="Snetselaar K."/>
            <person name="McCann M."/>
            <person name="Perez-Martin J."/>
            <person name="Feldbrugge M."/>
            <person name="Basse C.W."/>
            <person name="Steinberg G."/>
            <person name="Ibeas J.I."/>
            <person name="Holloman W."/>
            <person name="Guzman P."/>
            <person name="Farman M."/>
            <person name="Stajich J.E."/>
            <person name="Sentandreu R."/>
            <person name="Gonzalez-Prieto J.M."/>
            <person name="Kennell J.C."/>
            <person name="Molina L."/>
            <person name="Schirawski J."/>
            <person name="Mendoza-Mendoza A."/>
            <person name="Greilinger D."/>
            <person name="Munch K."/>
            <person name="Rossel N."/>
            <person name="Scherer M."/>
            <person name="Vranes M."/>
            <person name="Ladendorf O."/>
            <person name="Vincon V."/>
            <person name="Fuchs U."/>
            <person name="Sandrock B."/>
            <person name="Meng S."/>
            <person name="Ho E.C."/>
            <person name="Cahill M.J."/>
            <person name="Boyce K.J."/>
            <person name="Klose J."/>
            <person name="Klosterman S.J."/>
            <person name="Deelstra H.J."/>
            <person name="Ortiz-Castellanos L."/>
            <person name="Li W."/>
            <person name="Sanchez-Alonso P."/>
            <person name="Schreier P.H."/>
            <person name="Hauser-Hahn I."/>
            <person name="Vaupel M."/>
            <person name="Koopmann E."/>
            <person name="Friedrich G."/>
            <person name="Voss H."/>
            <person name="Schluter T."/>
            <person name="Margolis J."/>
            <person name="Platt D."/>
            <person name="Swimmer C."/>
            <person name="Gnirke A."/>
            <person name="Chen F."/>
            <person name="Vysotskaia V."/>
            <person name="Mannhaupt G."/>
            <person name="Guldener U."/>
            <person name="Munsterkotter M."/>
            <person name="Haase D."/>
            <person name="Oesterheld M."/>
            <person name="Mewes H.W."/>
            <person name="Mauceli E.W."/>
            <person name="DeCaprio D."/>
            <person name="Wade C.M."/>
            <person name="Butler J."/>
            <person name="Young S."/>
            <person name="Jaffe D.B."/>
            <person name="Calvo S."/>
            <person name="Nusbaum C."/>
            <person name="Galagan J."/>
            <person name="Birren B.W."/>
        </authorList>
    </citation>
    <scope>NUCLEOTIDE SEQUENCE [LARGE SCALE GENOMIC DNA]</scope>
    <source>
        <strain evidence="12">DSM 14603 / FGSC 9021 / UM521</strain>
    </source>
</reference>
<dbReference type="KEGG" id="uma:UMAG_02740"/>
<dbReference type="InterPro" id="IPR000322">
    <property type="entry name" value="Glyco_hydro_31_TIM"/>
</dbReference>
<feature type="region of interest" description="Disordered" evidence="7">
    <location>
        <begin position="579"/>
        <end position="605"/>
    </location>
</feature>
<dbReference type="PROSITE" id="PS00707">
    <property type="entry name" value="GLYCOSYL_HYDROL_F31_2"/>
    <property type="match status" value="1"/>
</dbReference>
<dbReference type="GO" id="GO:0030246">
    <property type="term" value="F:carbohydrate binding"/>
    <property type="evidence" value="ECO:0007669"/>
    <property type="project" value="InterPro"/>
</dbReference>
<dbReference type="SUPFAM" id="SSF51011">
    <property type="entry name" value="Glycosyl hydrolase domain"/>
    <property type="match status" value="1"/>
</dbReference>
<keyword evidence="2 8" id="KW-0732">Signal</keyword>
<dbReference type="PANTHER" id="PTHR22762:SF133">
    <property type="entry name" value="P-TYPE DOMAIN-CONTAINING PROTEIN"/>
    <property type="match status" value="1"/>
</dbReference>
<evidence type="ECO:0000313" key="12">
    <source>
        <dbReference type="Proteomes" id="UP000000561"/>
    </source>
</evidence>
<gene>
    <name evidence="11" type="ORF">UMAG_02740</name>
</gene>
<feature type="domain" description="Glycoside hydrolase family 31 TIM barrel" evidence="9">
    <location>
        <begin position="344"/>
        <end position="812"/>
    </location>
</feature>
<feature type="chain" id="PRO_5002240580" evidence="8">
    <location>
        <begin position="25"/>
        <end position="1035"/>
    </location>
</feature>
<keyword evidence="3 6" id="KW-0378">Hydrolase</keyword>
<dbReference type="CDD" id="cd06602">
    <property type="entry name" value="GH31_MGAM_SI_GAA"/>
    <property type="match status" value="1"/>
</dbReference>
<dbReference type="STRING" id="237631.A0A0D1DZF9"/>
<dbReference type="InterPro" id="IPR048395">
    <property type="entry name" value="Glyco_hydro_31_C"/>
</dbReference>
<dbReference type="PANTHER" id="PTHR22762">
    <property type="entry name" value="ALPHA-GLUCOSIDASE"/>
    <property type="match status" value="1"/>
</dbReference>
<dbReference type="InterPro" id="IPR013780">
    <property type="entry name" value="Glyco_hydro_b"/>
</dbReference>
<dbReference type="EMBL" id="CM003145">
    <property type="protein sequence ID" value="KIS69409.1"/>
    <property type="molecule type" value="Genomic_DNA"/>
</dbReference>
<evidence type="ECO:0000259" key="9">
    <source>
        <dbReference type="Pfam" id="PF01055"/>
    </source>
</evidence>
<feature type="domain" description="Glycosyl hydrolase family 31 C-terminal" evidence="10">
    <location>
        <begin position="821"/>
        <end position="910"/>
    </location>
</feature>
<dbReference type="OrthoDB" id="5839090at2759"/>
<dbReference type="InParanoid" id="A0A0D1DZF9"/>